<keyword evidence="3" id="KW-1185">Reference proteome</keyword>
<reference evidence="2 3" key="1">
    <citation type="submission" date="2018-03" db="EMBL/GenBank/DDBJ databases">
        <title>Arenimonas caeni sp. nov., isolated from activated sludge.</title>
        <authorList>
            <person name="Liu H."/>
        </authorList>
    </citation>
    <scope>NUCLEOTIDE SEQUENCE [LARGE SCALE GENOMIC DNA]</scope>
    <source>
        <strain evidence="3">z29</strain>
    </source>
</reference>
<sequence>MEGGVLTCREFDTATNTCTVQEWAPPPSFLPPLSVADAFLLGSAMVGCWALAYAFNRVEKSVRG</sequence>
<dbReference type="AlphaFoldDB" id="A0A2P6MAZ9"/>
<keyword evidence="1" id="KW-0472">Membrane</keyword>
<dbReference type="Proteomes" id="UP000241736">
    <property type="component" value="Unassembled WGS sequence"/>
</dbReference>
<proteinExistence type="predicted"/>
<dbReference type="EMBL" id="PVLF01000003">
    <property type="protein sequence ID" value="PRH83164.1"/>
    <property type="molecule type" value="Genomic_DNA"/>
</dbReference>
<evidence type="ECO:0000256" key="1">
    <source>
        <dbReference type="SAM" id="Phobius"/>
    </source>
</evidence>
<keyword evidence="1" id="KW-1133">Transmembrane helix</keyword>
<evidence type="ECO:0000313" key="2">
    <source>
        <dbReference type="EMBL" id="PRH83164.1"/>
    </source>
</evidence>
<keyword evidence="1" id="KW-0812">Transmembrane</keyword>
<feature type="transmembrane region" description="Helical" evidence="1">
    <location>
        <begin position="33"/>
        <end position="55"/>
    </location>
</feature>
<gene>
    <name evidence="2" type="ORF">C6N40_03090</name>
</gene>
<evidence type="ECO:0000313" key="3">
    <source>
        <dbReference type="Proteomes" id="UP000241736"/>
    </source>
</evidence>
<dbReference type="RefSeq" id="WP_106989549.1">
    <property type="nucleotide sequence ID" value="NZ_KZ679085.1"/>
</dbReference>
<comment type="caution">
    <text evidence="2">The sequence shown here is derived from an EMBL/GenBank/DDBJ whole genome shotgun (WGS) entry which is preliminary data.</text>
</comment>
<organism evidence="2 3">
    <name type="scientific">Arenimonas caeni</name>
    <dbReference type="NCBI Taxonomy" id="2058085"/>
    <lineage>
        <taxon>Bacteria</taxon>
        <taxon>Pseudomonadati</taxon>
        <taxon>Pseudomonadota</taxon>
        <taxon>Gammaproteobacteria</taxon>
        <taxon>Lysobacterales</taxon>
        <taxon>Lysobacteraceae</taxon>
        <taxon>Arenimonas</taxon>
    </lineage>
</organism>
<protein>
    <submittedName>
        <fullName evidence="2">Uncharacterized protein</fullName>
    </submittedName>
</protein>
<accession>A0A2P6MAZ9</accession>
<name>A0A2P6MAZ9_9GAMM</name>